<dbReference type="Pfam" id="PF12146">
    <property type="entry name" value="Hydrolase_4"/>
    <property type="match status" value="1"/>
</dbReference>
<dbReference type="EMBL" id="FOCM01000004">
    <property type="protein sequence ID" value="SEN52470.1"/>
    <property type="molecule type" value="Genomic_DNA"/>
</dbReference>
<feature type="transmembrane region" description="Helical" evidence="1">
    <location>
        <begin position="366"/>
        <end position="389"/>
    </location>
</feature>
<feature type="domain" description="Serine aminopeptidase S33" evidence="2">
    <location>
        <begin position="50"/>
        <end position="141"/>
    </location>
</feature>
<dbReference type="Proteomes" id="UP000199372">
    <property type="component" value="Unassembled WGS sequence"/>
</dbReference>
<dbReference type="OrthoDB" id="504769at2"/>
<feature type="transmembrane region" description="Helical" evidence="1">
    <location>
        <begin position="247"/>
        <end position="267"/>
    </location>
</feature>
<feature type="transmembrane region" description="Helical" evidence="1">
    <location>
        <begin position="304"/>
        <end position="326"/>
    </location>
</feature>
<dbReference type="InterPro" id="IPR029058">
    <property type="entry name" value="AB_hydrolase_fold"/>
</dbReference>
<organism evidence="3 4">
    <name type="scientific">Palleronia pelagia</name>
    <dbReference type="NCBI Taxonomy" id="387096"/>
    <lineage>
        <taxon>Bacteria</taxon>
        <taxon>Pseudomonadati</taxon>
        <taxon>Pseudomonadota</taxon>
        <taxon>Alphaproteobacteria</taxon>
        <taxon>Rhodobacterales</taxon>
        <taxon>Roseobacteraceae</taxon>
        <taxon>Palleronia</taxon>
    </lineage>
</organism>
<keyword evidence="4" id="KW-1185">Reference proteome</keyword>
<sequence>MVRVLSLLLAVGLLLLSAWQLERAKDGLDIRHDRIGDTPATFLTRAGRTPEGWVIVSHGFAGSRQMMHALSLSLARTGLGVISIDSIGHGRHPGLLSPDVTRIEGTTAQLVDQMGQVIAAAPGPVVALLGHSMATDIILRAGRAAGIGQLVAISMYSETLSPDWPPALLVVSGQWESRLRDVALDAARMVEADVLEGETAEEGEVRRRTAVAPWVGHVGVLWSPTTARAARNWLTGAATPPALTGPWIVLLLGSMLAAGRVATGWAARGDLAPALPARSFWLAGLLPLPLAGLGALAVSDAALFGMAGFAPLGLALAVPGMAWLAVGWSRLGRPGAGLALFALWSLAFALLLDRYGASFLPTGPRVALALALLPATLAYALGEAVLLAGSGIVRRVALRLAVLALLGGLMFAAPARIGLTFTVLPVLVLFWLVFGTVARPIARRRPGAAGLGLGAALAWSIAASTPLFSA</sequence>
<dbReference type="AlphaFoldDB" id="A0A1H8H8S8"/>
<dbReference type="RefSeq" id="WP_091845550.1">
    <property type="nucleotide sequence ID" value="NZ_FOCM01000004.1"/>
</dbReference>
<feature type="transmembrane region" description="Helical" evidence="1">
    <location>
        <begin position="419"/>
        <end position="438"/>
    </location>
</feature>
<accession>A0A1H8H8S8</accession>
<dbReference type="GO" id="GO:0016787">
    <property type="term" value="F:hydrolase activity"/>
    <property type="evidence" value="ECO:0007669"/>
    <property type="project" value="UniProtKB-KW"/>
</dbReference>
<protein>
    <submittedName>
        <fullName evidence="3">Alpha/beta hydrolase family protein</fullName>
    </submittedName>
</protein>
<evidence type="ECO:0000256" key="1">
    <source>
        <dbReference type="SAM" id="Phobius"/>
    </source>
</evidence>
<proteinExistence type="predicted"/>
<feature type="transmembrane region" description="Helical" evidence="1">
    <location>
        <begin position="338"/>
        <end position="360"/>
    </location>
</feature>
<dbReference type="InterPro" id="IPR022742">
    <property type="entry name" value="Hydrolase_4"/>
</dbReference>
<keyword evidence="1" id="KW-1133">Transmembrane helix</keyword>
<reference evidence="4" key="1">
    <citation type="submission" date="2016-10" db="EMBL/GenBank/DDBJ databases">
        <authorList>
            <person name="Varghese N."/>
            <person name="Submissions S."/>
        </authorList>
    </citation>
    <scope>NUCLEOTIDE SEQUENCE [LARGE SCALE GENOMIC DNA]</scope>
    <source>
        <strain evidence="4">DSM 26893</strain>
    </source>
</reference>
<evidence type="ECO:0000259" key="2">
    <source>
        <dbReference type="Pfam" id="PF12146"/>
    </source>
</evidence>
<evidence type="ECO:0000313" key="4">
    <source>
        <dbReference type="Proteomes" id="UP000199372"/>
    </source>
</evidence>
<keyword evidence="3" id="KW-0378">Hydrolase</keyword>
<dbReference type="SUPFAM" id="SSF53474">
    <property type="entry name" value="alpha/beta-Hydrolases"/>
    <property type="match status" value="1"/>
</dbReference>
<feature type="transmembrane region" description="Helical" evidence="1">
    <location>
        <begin position="279"/>
        <end position="298"/>
    </location>
</feature>
<gene>
    <name evidence="3" type="ORF">SAMN04488011_104349</name>
</gene>
<evidence type="ECO:0000313" key="3">
    <source>
        <dbReference type="EMBL" id="SEN52470.1"/>
    </source>
</evidence>
<dbReference type="Gene3D" id="3.40.50.1820">
    <property type="entry name" value="alpha/beta hydrolase"/>
    <property type="match status" value="1"/>
</dbReference>
<feature type="transmembrane region" description="Helical" evidence="1">
    <location>
        <begin position="450"/>
        <end position="468"/>
    </location>
</feature>
<name>A0A1H8H8S8_9RHOB</name>
<feature type="transmembrane region" description="Helical" evidence="1">
    <location>
        <begin position="396"/>
        <end position="413"/>
    </location>
</feature>
<keyword evidence="1" id="KW-0472">Membrane</keyword>
<keyword evidence="1" id="KW-0812">Transmembrane</keyword>